<dbReference type="Proteomes" id="UP000009038">
    <property type="component" value="Unassembled WGS sequence"/>
</dbReference>
<evidence type="ECO:0000259" key="1">
    <source>
        <dbReference type="Pfam" id="PF03795"/>
    </source>
</evidence>
<evidence type="ECO:0000313" key="2">
    <source>
        <dbReference type="EMBL" id="EHA19559.1"/>
    </source>
</evidence>
<dbReference type="PANTHER" id="PTHR33606">
    <property type="entry name" value="PROTEIN YCII"/>
    <property type="match status" value="1"/>
</dbReference>
<dbReference type="OrthoDB" id="5519740at2759"/>
<reference evidence="2 3" key="1">
    <citation type="journal article" date="2011" name="Genome Res.">
        <title>Comparative genomics of citric-acid-producing Aspergillus niger ATCC 1015 versus enzyme-producing CBS 513.88.</title>
        <authorList>
            <person name="Andersen M.R."/>
            <person name="Salazar M.P."/>
            <person name="Schaap P.J."/>
            <person name="van de Vondervoort P.J."/>
            <person name="Culley D."/>
            <person name="Thykaer J."/>
            <person name="Frisvad J.C."/>
            <person name="Nielsen K.F."/>
            <person name="Albang R."/>
            <person name="Albermann K."/>
            <person name="Berka R.M."/>
            <person name="Braus G.H."/>
            <person name="Braus-Stromeyer S.A."/>
            <person name="Corrochano L.M."/>
            <person name="Dai Z."/>
            <person name="van Dijck P.W."/>
            <person name="Hofmann G."/>
            <person name="Lasure L.L."/>
            <person name="Magnuson J.K."/>
            <person name="Menke H."/>
            <person name="Meijer M."/>
            <person name="Meijer S.L."/>
            <person name="Nielsen J.B."/>
            <person name="Nielsen M.L."/>
            <person name="van Ooyen A.J."/>
            <person name="Pel H.J."/>
            <person name="Poulsen L."/>
            <person name="Samson R.A."/>
            <person name="Stam H."/>
            <person name="Tsang A."/>
            <person name="van den Brink J.M."/>
            <person name="Atkins A."/>
            <person name="Aerts A."/>
            <person name="Shapiro H."/>
            <person name="Pangilinan J."/>
            <person name="Salamov A."/>
            <person name="Lou Y."/>
            <person name="Lindquist E."/>
            <person name="Lucas S."/>
            <person name="Grimwood J."/>
            <person name="Grigoriev I.V."/>
            <person name="Kubicek C.P."/>
            <person name="Martinez D."/>
            <person name="van Peij N.N."/>
            <person name="Roubos J.A."/>
            <person name="Nielsen J."/>
            <person name="Baker S.E."/>
        </authorList>
    </citation>
    <scope>NUCLEOTIDE SEQUENCE [LARGE SCALE GENOMIC DNA]</scope>
    <source>
        <strain evidence="3">ATCC 1015 / CBS 113.46 / FGSC A1144 / LSHB Ac4 / NCTC 3858a / NRRL 328 / USDA 3528.7</strain>
    </source>
</reference>
<dbReference type="InterPro" id="IPR011008">
    <property type="entry name" value="Dimeric_a/b-barrel"/>
</dbReference>
<evidence type="ECO:0000313" key="3">
    <source>
        <dbReference type="Proteomes" id="UP000009038"/>
    </source>
</evidence>
<protein>
    <recommendedName>
        <fullName evidence="1">YCII-related domain-containing protein</fullName>
    </recommendedName>
</protein>
<gene>
    <name evidence="2" type="ORF">ASPNIDRAFT_38981</name>
</gene>
<dbReference type="InterPro" id="IPR005545">
    <property type="entry name" value="YCII"/>
</dbReference>
<dbReference type="EMBL" id="ACJE01000019">
    <property type="protein sequence ID" value="EHA19559.1"/>
    <property type="molecule type" value="Genomic_DNA"/>
</dbReference>
<proteinExistence type="predicted"/>
<feature type="domain" description="YCII-related" evidence="1">
    <location>
        <begin position="34"/>
        <end position="117"/>
    </location>
</feature>
<sequence>MSFLRLSTRALPGNLLPRQHVARRTIATASKKEWLCIIPDTPEGPELRKKVRATHMEGVGPLVQAGKLVAGGAMLATHPEEGKDLAFKGSMLVYMAEYLDEVHQLINGDIYAKSGVWDLGKALVVPCVAAATESSILGESLCGMQVVRDDADIQPDKASI</sequence>
<comment type="caution">
    <text evidence="2">The sequence shown here is derived from an EMBL/GenBank/DDBJ whole genome shotgun (WGS) entry which is preliminary data.</text>
</comment>
<dbReference type="AlphaFoldDB" id="G3YCN0"/>
<organism evidence="2 3">
    <name type="scientific">Aspergillus niger (strain ATCC 1015 / CBS 113.46 / FGSC A1144 / LSHB Ac4 / NCTC 3858a / NRRL 328 / USDA 3528.7)</name>
    <dbReference type="NCBI Taxonomy" id="380704"/>
    <lineage>
        <taxon>Eukaryota</taxon>
        <taxon>Fungi</taxon>
        <taxon>Dikarya</taxon>
        <taxon>Ascomycota</taxon>
        <taxon>Pezizomycotina</taxon>
        <taxon>Eurotiomycetes</taxon>
        <taxon>Eurotiomycetidae</taxon>
        <taxon>Eurotiales</taxon>
        <taxon>Aspergillaceae</taxon>
        <taxon>Aspergillus</taxon>
        <taxon>Aspergillus subgen. Circumdati</taxon>
    </lineage>
</organism>
<dbReference type="HOGENOM" id="CLU_110355_2_0_1"/>
<dbReference type="SUPFAM" id="SSF54909">
    <property type="entry name" value="Dimeric alpha+beta barrel"/>
    <property type="match status" value="1"/>
</dbReference>
<name>G3YCN0_ASPNA</name>
<dbReference type="Pfam" id="PF03795">
    <property type="entry name" value="YCII"/>
    <property type="match status" value="1"/>
</dbReference>
<accession>G3YCN0</accession>
<dbReference type="PANTHER" id="PTHR33606:SF3">
    <property type="entry name" value="PROTEIN YCII"/>
    <property type="match status" value="1"/>
</dbReference>
<dbReference type="Gene3D" id="3.30.70.1060">
    <property type="entry name" value="Dimeric alpha+beta barrel"/>
    <property type="match status" value="1"/>
</dbReference>
<dbReference type="InterPro" id="IPR051807">
    <property type="entry name" value="Sec-metab_biosynth-assoc"/>
</dbReference>